<dbReference type="GO" id="GO:0031012">
    <property type="term" value="C:extracellular matrix"/>
    <property type="evidence" value="ECO:0007669"/>
    <property type="project" value="TreeGrafter"/>
</dbReference>
<dbReference type="AlphaFoldDB" id="A0AAV8ZF20"/>
<dbReference type="PRINTS" id="PR00947">
    <property type="entry name" value="CUTICLE"/>
</dbReference>
<organism evidence="3 4">
    <name type="scientific">Aromia moschata</name>
    <dbReference type="NCBI Taxonomy" id="1265417"/>
    <lineage>
        <taxon>Eukaryota</taxon>
        <taxon>Metazoa</taxon>
        <taxon>Ecdysozoa</taxon>
        <taxon>Arthropoda</taxon>
        <taxon>Hexapoda</taxon>
        <taxon>Insecta</taxon>
        <taxon>Pterygota</taxon>
        <taxon>Neoptera</taxon>
        <taxon>Endopterygota</taxon>
        <taxon>Coleoptera</taxon>
        <taxon>Polyphaga</taxon>
        <taxon>Cucujiformia</taxon>
        <taxon>Chrysomeloidea</taxon>
        <taxon>Cerambycidae</taxon>
        <taxon>Cerambycinae</taxon>
        <taxon>Callichromatini</taxon>
        <taxon>Aromia</taxon>
    </lineage>
</organism>
<dbReference type="Pfam" id="PF00379">
    <property type="entry name" value="Chitin_bind_4"/>
    <property type="match status" value="1"/>
</dbReference>
<evidence type="ECO:0008006" key="5">
    <source>
        <dbReference type="Google" id="ProtNLM"/>
    </source>
</evidence>
<dbReference type="PROSITE" id="PS00233">
    <property type="entry name" value="CHIT_BIND_RR_1"/>
    <property type="match status" value="1"/>
</dbReference>
<dbReference type="PROSITE" id="PS51155">
    <property type="entry name" value="CHIT_BIND_RR_2"/>
    <property type="match status" value="1"/>
</dbReference>
<proteinExistence type="predicted"/>
<dbReference type="PANTHER" id="PTHR12236">
    <property type="entry name" value="STRUCTURAL CONTITUENT OF CUTICLE"/>
    <property type="match status" value="1"/>
</dbReference>
<dbReference type="Proteomes" id="UP001162162">
    <property type="component" value="Unassembled WGS sequence"/>
</dbReference>
<reference evidence="3" key="1">
    <citation type="journal article" date="2023" name="Insect Mol. Biol.">
        <title>Genome sequencing provides insights into the evolution of gene families encoding plant cell wall-degrading enzymes in longhorned beetles.</title>
        <authorList>
            <person name="Shin N.R."/>
            <person name="Okamura Y."/>
            <person name="Kirsch R."/>
            <person name="Pauchet Y."/>
        </authorList>
    </citation>
    <scope>NUCLEOTIDE SEQUENCE</scope>
    <source>
        <strain evidence="3">AMC_N1</strain>
    </source>
</reference>
<dbReference type="InterPro" id="IPR031311">
    <property type="entry name" value="CHIT_BIND_RR_consensus"/>
</dbReference>
<comment type="caution">
    <text evidence="3">The sequence shown here is derived from an EMBL/GenBank/DDBJ whole genome shotgun (WGS) entry which is preliminary data.</text>
</comment>
<evidence type="ECO:0000256" key="2">
    <source>
        <dbReference type="PROSITE-ProRule" id="PRU00497"/>
    </source>
</evidence>
<dbReference type="GO" id="GO:0005615">
    <property type="term" value="C:extracellular space"/>
    <property type="evidence" value="ECO:0007669"/>
    <property type="project" value="TreeGrafter"/>
</dbReference>
<name>A0AAV8ZF20_9CUCU</name>
<gene>
    <name evidence="3" type="ORF">NQ318_001151</name>
</gene>
<dbReference type="InterPro" id="IPR000618">
    <property type="entry name" value="Insect_cuticle"/>
</dbReference>
<dbReference type="InterPro" id="IPR051217">
    <property type="entry name" value="Insect_Cuticle_Struc_Prot"/>
</dbReference>
<evidence type="ECO:0000256" key="1">
    <source>
        <dbReference type="ARBA" id="ARBA00022460"/>
    </source>
</evidence>
<keyword evidence="4" id="KW-1185">Reference proteome</keyword>
<accession>A0AAV8ZF20</accession>
<evidence type="ECO:0000313" key="3">
    <source>
        <dbReference type="EMBL" id="KAJ8962753.1"/>
    </source>
</evidence>
<keyword evidence="1 2" id="KW-0193">Cuticle</keyword>
<dbReference type="PANTHER" id="PTHR12236:SF86">
    <property type="entry name" value="CCP84AC-RELATED"/>
    <property type="match status" value="1"/>
</dbReference>
<protein>
    <recommendedName>
        <fullName evidence="5">Cuticle protein</fullName>
    </recommendedName>
</protein>
<dbReference type="GO" id="GO:0042302">
    <property type="term" value="F:structural constituent of cuticle"/>
    <property type="evidence" value="ECO:0007669"/>
    <property type="project" value="UniProtKB-UniRule"/>
</dbReference>
<evidence type="ECO:0000313" key="4">
    <source>
        <dbReference type="Proteomes" id="UP001162162"/>
    </source>
</evidence>
<sequence>MVSPPCGGYLKCSLLLSPLCSRSPALECFHPLPTLPSPRWPLIPPPPPSPIPACRPRSQPQPLMPPLPLKWPLQWRMPPPPPPMEVYPDAPPNYQFGYSVSDAHTGDVKSQEETRQGDAVKGSYSLIEADGSRRIVEYTADDHSGFNAVVHREPAAVAVRAVAPVVTKVAAPLTYAAPVAKYAAAPALSYSSVATPYIAAPHYAKLAAPALYH</sequence>
<dbReference type="EMBL" id="JAPWTK010000002">
    <property type="protein sequence ID" value="KAJ8962753.1"/>
    <property type="molecule type" value="Genomic_DNA"/>
</dbReference>